<protein>
    <submittedName>
        <fullName evidence="1">Uncharacterized protein</fullName>
    </submittedName>
</protein>
<accession>A0ABV2NN20</accession>
<dbReference type="Proteomes" id="UP001549119">
    <property type="component" value="Unassembled WGS sequence"/>
</dbReference>
<gene>
    <name evidence="1" type="ORF">ABIC20_005223</name>
</gene>
<comment type="caution">
    <text evidence="1">The sequence shown here is derived from an EMBL/GenBank/DDBJ whole genome shotgun (WGS) entry which is preliminary data.</text>
</comment>
<reference evidence="1 2" key="1">
    <citation type="submission" date="2024-06" db="EMBL/GenBank/DDBJ databases">
        <title>Genomics of switchgrass bacterial isolates.</title>
        <authorList>
            <person name="Shade A."/>
        </authorList>
    </citation>
    <scope>NUCLEOTIDE SEQUENCE [LARGE SCALE GENOMIC DNA]</scope>
    <source>
        <strain evidence="1 2">PvP084</strain>
    </source>
</reference>
<dbReference type="EMBL" id="JBEPNW010000002">
    <property type="protein sequence ID" value="MET3867914.1"/>
    <property type="molecule type" value="Genomic_DNA"/>
</dbReference>
<name>A0ABV2NN20_9HYPH</name>
<sequence length="60" mass="6319">MIDDTDPVLAAVAALRAAGIKAIPTGHDMELWQIGNLIYSDADVLRLAESRGLVDGGDAR</sequence>
<dbReference type="RefSeq" id="WP_209650620.1">
    <property type="nucleotide sequence ID" value="NZ_JBEPNV010000001.1"/>
</dbReference>
<keyword evidence="2" id="KW-1185">Reference proteome</keyword>
<evidence type="ECO:0000313" key="1">
    <source>
        <dbReference type="EMBL" id="MET3867914.1"/>
    </source>
</evidence>
<proteinExistence type="predicted"/>
<evidence type="ECO:0000313" key="2">
    <source>
        <dbReference type="Proteomes" id="UP001549119"/>
    </source>
</evidence>
<organism evidence="1 2">
    <name type="scientific">Methylobacterium radiotolerans</name>
    <dbReference type="NCBI Taxonomy" id="31998"/>
    <lineage>
        <taxon>Bacteria</taxon>
        <taxon>Pseudomonadati</taxon>
        <taxon>Pseudomonadota</taxon>
        <taxon>Alphaproteobacteria</taxon>
        <taxon>Hyphomicrobiales</taxon>
        <taxon>Methylobacteriaceae</taxon>
        <taxon>Methylobacterium</taxon>
    </lineage>
</organism>